<gene>
    <name evidence="2" type="ORF">WA026_002610</name>
</gene>
<dbReference type="AlphaFoldDB" id="A0AAW1TV92"/>
<feature type="signal peptide" evidence="1">
    <location>
        <begin position="1"/>
        <end position="22"/>
    </location>
</feature>
<sequence length="98" mass="11179">MLIRRTLLFFVVLVLLIQFCLAKRKVKKSMILRERETNPINFIRLAVMRLIYGLATRLGFGEQISEALNGAFVPPGADDYDYADGGLGLFGRDDDYDY</sequence>
<organism evidence="2 3">
    <name type="scientific">Henosepilachna vigintioctopunctata</name>
    <dbReference type="NCBI Taxonomy" id="420089"/>
    <lineage>
        <taxon>Eukaryota</taxon>
        <taxon>Metazoa</taxon>
        <taxon>Ecdysozoa</taxon>
        <taxon>Arthropoda</taxon>
        <taxon>Hexapoda</taxon>
        <taxon>Insecta</taxon>
        <taxon>Pterygota</taxon>
        <taxon>Neoptera</taxon>
        <taxon>Endopterygota</taxon>
        <taxon>Coleoptera</taxon>
        <taxon>Polyphaga</taxon>
        <taxon>Cucujiformia</taxon>
        <taxon>Coccinelloidea</taxon>
        <taxon>Coccinellidae</taxon>
        <taxon>Epilachninae</taxon>
        <taxon>Epilachnini</taxon>
        <taxon>Henosepilachna</taxon>
    </lineage>
</organism>
<evidence type="ECO:0000313" key="3">
    <source>
        <dbReference type="Proteomes" id="UP001431783"/>
    </source>
</evidence>
<reference evidence="2 3" key="1">
    <citation type="submission" date="2023-03" db="EMBL/GenBank/DDBJ databases">
        <title>Genome insight into feeding habits of ladybird beetles.</title>
        <authorList>
            <person name="Li H.-S."/>
            <person name="Huang Y.-H."/>
            <person name="Pang H."/>
        </authorList>
    </citation>
    <scope>NUCLEOTIDE SEQUENCE [LARGE SCALE GENOMIC DNA]</scope>
    <source>
        <strain evidence="2">SYSU_2023b</strain>
        <tissue evidence="2">Whole body</tissue>
    </source>
</reference>
<comment type="caution">
    <text evidence="2">The sequence shown here is derived from an EMBL/GenBank/DDBJ whole genome shotgun (WGS) entry which is preliminary data.</text>
</comment>
<dbReference type="Proteomes" id="UP001431783">
    <property type="component" value="Unassembled WGS sequence"/>
</dbReference>
<proteinExistence type="predicted"/>
<accession>A0AAW1TV92</accession>
<name>A0AAW1TV92_9CUCU</name>
<feature type="chain" id="PRO_5043833704" evidence="1">
    <location>
        <begin position="23"/>
        <end position="98"/>
    </location>
</feature>
<keyword evidence="3" id="KW-1185">Reference proteome</keyword>
<evidence type="ECO:0000256" key="1">
    <source>
        <dbReference type="SAM" id="SignalP"/>
    </source>
</evidence>
<keyword evidence="1" id="KW-0732">Signal</keyword>
<protein>
    <submittedName>
        <fullName evidence="2">Uncharacterized protein</fullName>
    </submittedName>
</protein>
<evidence type="ECO:0000313" key="2">
    <source>
        <dbReference type="EMBL" id="KAK9874255.1"/>
    </source>
</evidence>
<dbReference type="EMBL" id="JARQZJ010000031">
    <property type="protein sequence ID" value="KAK9874255.1"/>
    <property type="molecule type" value="Genomic_DNA"/>
</dbReference>